<evidence type="ECO:0000313" key="6">
    <source>
        <dbReference type="Proteomes" id="UP001219630"/>
    </source>
</evidence>
<dbReference type="Proteomes" id="UP001219630">
    <property type="component" value="Chromosome"/>
</dbReference>
<sequence>MNAQANLDTGELASLIGKIAQIDGDYDTLIPALKLRRCSSTTDPKPCIYGLGLVLIVQGSKRITQGDEVFDYGAGQSLITTVDMPVVAYVTRASHTAPFLGMWLALDARLIAQVAAEMEFTTPLPISTARGISLVTLEPGLQDALTRLLRLLAEPSLIPLLAPLIQQEIVVRLLNGGHGASLRRLVAIGSPSQQIAKTITWIKQHYTENISMDGLAEKAHMSASTFRQHFRAVVGVSPLQYLKNLRLLDARQLMLNERLDAGTAATRVGYESASQFSREYSRLFGNPPNRDIKRMRESTQIKDNHGHSPGKPIVITTGLT</sequence>
<dbReference type="InterPro" id="IPR009057">
    <property type="entry name" value="Homeodomain-like_sf"/>
</dbReference>
<dbReference type="RefSeq" id="WP_125259011.1">
    <property type="nucleotide sequence ID" value="NZ_CP114280.1"/>
</dbReference>
<reference evidence="5 6" key="1">
    <citation type="submission" date="2022-12" db="EMBL/GenBank/DDBJ databases">
        <title>Complete genome sequencing of Dickeya lacustris type strain LMG30899.</title>
        <authorList>
            <person name="Dobhal S."/>
            <person name="Arizala D."/>
            <person name="Arif M."/>
        </authorList>
    </citation>
    <scope>NUCLEOTIDE SEQUENCE [LARGE SCALE GENOMIC DNA]</scope>
    <source>
        <strain evidence="5 6">LMG30899</strain>
    </source>
</reference>
<accession>A0ABY8G9C4</accession>
<dbReference type="InterPro" id="IPR009594">
    <property type="entry name" value="Tscrpt_reg_HTH_AraC_N"/>
</dbReference>
<evidence type="ECO:0000256" key="3">
    <source>
        <dbReference type="SAM" id="MobiDB-lite"/>
    </source>
</evidence>
<dbReference type="PROSITE" id="PS01124">
    <property type="entry name" value="HTH_ARAC_FAMILY_2"/>
    <property type="match status" value="1"/>
</dbReference>
<feature type="region of interest" description="Disordered" evidence="3">
    <location>
        <begin position="301"/>
        <end position="320"/>
    </location>
</feature>
<dbReference type="Pfam" id="PF12833">
    <property type="entry name" value="HTH_18"/>
    <property type="match status" value="1"/>
</dbReference>
<protein>
    <submittedName>
        <fullName evidence="5">AraC family transcriptional regulator</fullName>
    </submittedName>
</protein>
<organism evidence="5 6">
    <name type="scientific">Dickeya lacustris</name>
    <dbReference type="NCBI Taxonomy" id="2259638"/>
    <lineage>
        <taxon>Bacteria</taxon>
        <taxon>Pseudomonadati</taxon>
        <taxon>Pseudomonadota</taxon>
        <taxon>Gammaproteobacteria</taxon>
        <taxon>Enterobacterales</taxon>
        <taxon>Pectobacteriaceae</taxon>
        <taxon>Dickeya</taxon>
    </lineage>
</organism>
<dbReference type="EMBL" id="CP114280">
    <property type="protein sequence ID" value="WFN56552.1"/>
    <property type="molecule type" value="Genomic_DNA"/>
</dbReference>
<evidence type="ECO:0000259" key="4">
    <source>
        <dbReference type="PROSITE" id="PS01124"/>
    </source>
</evidence>
<dbReference type="InterPro" id="IPR018060">
    <property type="entry name" value="HTH_AraC"/>
</dbReference>
<gene>
    <name evidence="5" type="ORF">O1Q98_04480</name>
</gene>
<dbReference type="PANTHER" id="PTHR43436:SF1">
    <property type="entry name" value="TRANSCRIPTIONAL REGULATORY PROTEIN"/>
    <property type="match status" value="1"/>
</dbReference>
<dbReference type="SMART" id="SM00342">
    <property type="entry name" value="HTH_ARAC"/>
    <property type="match status" value="1"/>
</dbReference>
<dbReference type="Pfam" id="PF06719">
    <property type="entry name" value="AraC_N"/>
    <property type="match status" value="1"/>
</dbReference>
<dbReference type="Gene3D" id="1.10.10.60">
    <property type="entry name" value="Homeodomain-like"/>
    <property type="match status" value="1"/>
</dbReference>
<evidence type="ECO:0000256" key="2">
    <source>
        <dbReference type="ARBA" id="ARBA00023163"/>
    </source>
</evidence>
<keyword evidence="1" id="KW-0805">Transcription regulation</keyword>
<keyword evidence="2" id="KW-0804">Transcription</keyword>
<proteinExistence type="predicted"/>
<keyword evidence="6" id="KW-1185">Reference proteome</keyword>
<name>A0ABY8G9C4_9GAMM</name>
<feature type="domain" description="HTH araC/xylS-type" evidence="4">
    <location>
        <begin position="196"/>
        <end position="294"/>
    </location>
</feature>
<evidence type="ECO:0000313" key="5">
    <source>
        <dbReference type="EMBL" id="WFN56552.1"/>
    </source>
</evidence>
<evidence type="ECO:0000256" key="1">
    <source>
        <dbReference type="ARBA" id="ARBA00023015"/>
    </source>
</evidence>
<dbReference type="SUPFAM" id="SSF46689">
    <property type="entry name" value="Homeodomain-like"/>
    <property type="match status" value="2"/>
</dbReference>
<dbReference type="PANTHER" id="PTHR43436">
    <property type="entry name" value="ARAC-FAMILY TRANSCRIPTIONAL REGULATOR"/>
    <property type="match status" value="1"/>
</dbReference>